<reference evidence="1" key="1">
    <citation type="journal article" date="2011" name="PLoS Biol.">
        <title>Gene gain and loss during evolution of obligate parasitism in the white rust pathogen of Arabidopsis thaliana.</title>
        <authorList>
            <person name="Kemen E."/>
            <person name="Gardiner A."/>
            <person name="Schultz-Larsen T."/>
            <person name="Kemen A.C."/>
            <person name="Balmuth A.L."/>
            <person name="Robert-Seilaniantz A."/>
            <person name="Bailey K."/>
            <person name="Holub E."/>
            <person name="Studholme D.J."/>
            <person name="Maclean D."/>
            <person name="Jones J.D."/>
        </authorList>
    </citation>
    <scope>NUCLEOTIDE SEQUENCE</scope>
</reference>
<organism evidence="1">
    <name type="scientific">Albugo laibachii Nc14</name>
    <dbReference type="NCBI Taxonomy" id="890382"/>
    <lineage>
        <taxon>Eukaryota</taxon>
        <taxon>Sar</taxon>
        <taxon>Stramenopiles</taxon>
        <taxon>Oomycota</taxon>
        <taxon>Peronosporomycetes</taxon>
        <taxon>Albuginales</taxon>
        <taxon>Albuginaceae</taxon>
        <taxon>Albugo</taxon>
    </lineage>
</organism>
<gene>
    <name evidence="1" type="primary">AlNc14C28G2717</name>
    <name evidence="1" type="ORF">ALNC14_031370</name>
</gene>
<proteinExistence type="predicted"/>
<name>F0W795_9STRA</name>
<reference evidence="1" key="2">
    <citation type="submission" date="2011-02" db="EMBL/GenBank/DDBJ databases">
        <authorList>
            <person name="MacLean D."/>
        </authorList>
    </citation>
    <scope>NUCLEOTIDE SEQUENCE</scope>
</reference>
<protein>
    <submittedName>
        <fullName evidence="1">AlNc14C28G2717 protein</fullName>
    </submittedName>
</protein>
<dbReference type="AlphaFoldDB" id="F0W795"/>
<sequence>MFAILTHWDGHKSKRYRQKEDYISTLHIQSACFRVFLSSLQSDPVKLPLHLFI</sequence>
<dbReference type="EMBL" id="FR824073">
    <property type="protein sequence ID" value="CCA16994.1"/>
    <property type="molecule type" value="Genomic_DNA"/>
</dbReference>
<accession>F0W795</accession>
<dbReference type="HOGENOM" id="CLU_3072656_0_0_1"/>
<evidence type="ECO:0000313" key="1">
    <source>
        <dbReference type="EMBL" id="CCA16994.1"/>
    </source>
</evidence>